<gene>
    <name evidence="3" type="ORF">EWV92_16115</name>
</gene>
<protein>
    <submittedName>
        <fullName evidence="3">Type II toxin-antitoxin system Phd/YefM family antitoxin</fullName>
    </submittedName>
</protein>
<feature type="compositionally biased region" description="Basic and acidic residues" evidence="2">
    <location>
        <begin position="46"/>
        <end position="60"/>
    </location>
</feature>
<name>A0A552EHT4_MICAE</name>
<dbReference type="Proteomes" id="UP000317708">
    <property type="component" value="Unassembled WGS sequence"/>
</dbReference>
<comment type="caution">
    <text evidence="3">The sequence shown here is derived from an EMBL/GenBank/DDBJ whole genome shotgun (WGS) entry which is preliminary data.</text>
</comment>
<feature type="region of interest" description="Disordered" evidence="2">
    <location>
        <begin position="46"/>
        <end position="66"/>
    </location>
</feature>
<dbReference type="EMBL" id="SFBI01000141">
    <property type="protein sequence ID" value="TRU34012.1"/>
    <property type="molecule type" value="Genomic_DNA"/>
</dbReference>
<accession>A0A552EHT4</accession>
<reference evidence="3 4" key="1">
    <citation type="submission" date="2019-01" db="EMBL/GenBank/DDBJ databases">
        <title>Coherence of Microcystis species and biogeography revealed through population genomics.</title>
        <authorList>
            <person name="Perez-Carrascal O.M."/>
            <person name="Terrat Y."/>
            <person name="Giani A."/>
            <person name="Fortin N."/>
            <person name="Tromas N."/>
            <person name="Shapiro B.J."/>
        </authorList>
    </citation>
    <scope>NUCLEOTIDE SEQUENCE [LARGE SCALE GENOMIC DNA]</scope>
    <source>
        <strain evidence="3">Ma_MB_S_20031200_S102</strain>
    </source>
</reference>
<dbReference type="AlphaFoldDB" id="A0A552EHT4"/>
<evidence type="ECO:0000313" key="3">
    <source>
        <dbReference type="EMBL" id="TRU34012.1"/>
    </source>
</evidence>
<comment type="similarity">
    <text evidence="1">Belongs to the phD/YefM antitoxin family.</text>
</comment>
<evidence type="ECO:0000313" key="4">
    <source>
        <dbReference type="Proteomes" id="UP000317708"/>
    </source>
</evidence>
<evidence type="ECO:0000256" key="2">
    <source>
        <dbReference type="SAM" id="MobiDB-lite"/>
    </source>
</evidence>
<evidence type="ECO:0000256" key="1">
    <source>
        <dbReference type="ARBA" id="ARBA00009981"/>
    </source>
</evidence>
<proteinExistence type="inferred from homology"/>
<dbReference type="SUPFAM" id="SSF143120">
    <property type="entry name" value="YefM-like"/>
    <property type="match status" value="1"/>
</dbReference>
<organism evidence="3 4">
    <name type="scientific">Microcystis aeruginosa Ma_MB_S_20031200_S102</name>
    <dbReference type="NCBI Taxonomy" id="2486254"/>
    <lineage>
        <taxon>Bacteria</taxon>
        <taxon>Bacillati</taxon>
        <taxon>Cyanobacteriota</taxon>
        <taxon>Cyanophyceae</taxon>
        <taxon>Oscillatoriophycideae</taxon>
        <taxon>Chroococcales</taxon>
        <taxon>Microcystaceae</taxon>
        <taxon>Microcystis</taxon>
    </lineage>
</organism>
<dbReference type="InterPro" id="IPR036165">
    <property type="entry name" value="YefM-like_sf"/>
</dbReference>
<sequence length="66" mass="7865">MIELHPEFLIKNGKKEFAVLTYEEFMKIKEILEDLEDLEDLIQAKEEEKDSKTHSLDQVKKMLNID</sequence>